<reference evidence="1 2" key="1">
    <citation type="submission" date="2017-10" db="EMBL/GenBank/DDBJ databases">
        <title>Nyctiphanis sp. nov., isolated from the stomach of the euphausiid Nyctiphanes simplex (Hansen, 1911) in the Gulf of California.</title>
        <authorList>
            <person name="Gomez-Gil B."/>
            <person name="Aguilar-Mendez M."/>
            <person name="Lopez-Cortes A."/>
            <person name="Gomez-Gutierrez J."/>
            <person name="Roque A."/>
            <person name="Lang E."/>
            <person name="Gonzalez-Castillo A."/>
        </authorList>
    </citation>
    <scope>NUCLEOTIDE SEQUENCE [LARGE SCALE GENOMIC DNA]</scope>
    <source>
        <strain evidence="1 2">CAIM 600</strain>
    </source>
</reference>
<evidence type="ECO:0000313" key="2">
    <source>
        <dbReference type="Proteomes" id="UP000290287"/>
    </source>
</evidence>
<dbReference type="AlphaFoldDB" id="A0A4Q0YH67"/>
<comment type="caution">
    <text evidence="1">The sequence shown here is derived from an EMBL/GenBank/DDBJ whole genome shotgun (WGS) entry which is preliminary data.</text>
</comment>
<protein>
    <submittedName>
        <fullName evidence="1">Uncharacterized protein</fullName>
    </submittedName>
</protein>
<accession>A0A4Q0YH67</accession>
<keyword evidence="2" id="KW-1185">Reference proteome</keyword>
<gene>
    <name evidence="1" type="ORF">CS022_23620</name>
</gene>
<dbReference type="Proteomes" id="UP000290287">
    <property type="component" value="Unassembled WGS sequence"/>
</dbReference>
<proteinExistence type="predicted"/>
<dbReference type="EMBL" id="PEIB01000052">
    <property type="protein sequence ID" value="RXJ69977.1"/>
    <property type="molecule type" value="Genomic_DNA"/>
</dbReference>
<name>A0A4Q0YH67_9GAMM</name>
<sequence length="77" mass="8404">MKTRYLSGAAITGIIAYMAFQSIPLETHSAEITFNWSEPSPQNPGEIKTYAHTIDANPESSLGRAAANYCKKKKLTA</sequence>
<organism evidence="1 2">
    <name type="scientific">Veronia nyctiphanis</name>
    <dbReference type="NCBI Taxonomy" id="1278244"/>
    <lineage>
        <taxon>Bacteria</taxon>
        <taxon>Pseudomonadati</taxon>
        <taxon>Pseudomonadota</taxon>
        <taxon>Gammaproteobacteria</taxon>
        <taxon>Vibrionales</taxon>
        <taxon>Vibrionaceae</taxon>
        <taxon>Veronia</taxon>
    </lineage>
</organism>
<evidence type="ECO:0000313" key="1">
    <source>
        <dbReference type="EMBL" id="RXJ69977.1"/>
    </source>
</evidence>